<evidence type="ECO:0000259" key="6">
    <source>
        <dbReference type="Pfam" id="PF01526"/>
    </source>
</evidence>
<dbReference type="RefSeq" id="WP_349283122.1">
    <property type="nucleotide sequence ID" value="NZ_CBCSCU010000015.1"/>
</dbReference>
<evidence type="ECO:0000256" key="4">
    <source>
        <dbReference type="ARBA" id="ARBA00023172"/>
    </source>
</evidence>
<gene>
    <name evidence="8" type="ORF">ABLV49_25340</name>
</gene>
<keyword evidence="4" id="KW-0233">DNA recombination</keyword>
<reference evidence="8" key="1">
    <citation type="submission" date="2024-05" db="EMBL/GenBank/DDBJ databases">
        <authorList>
            <person name="Bunk B."/>
            <person name="Swiderski J."/>
            <person name="Sproer C."/>
            <person name="Thiel V."/>
        </authorList>
    </citation>
    <scope>NUCLEOTIDE SEQUENCE</scope>
    <source>
        <strain evidence="8">DSM 17735</strain>
        <plasmid evidence="8">p4</plasmid>
    </source>
</reference>
<comment type="similarity">
    <text evidence="1">Belongs to the transposase 7 family.</text>
</comment>
<dbReference type="Pfam" id="PF13700">
    <property type="entry name" value="DUF4158"/>
    <property type="match status" value="1"/>
</dbReference>
<feature type="domain" description="DUF4158" evidence="7">
    <location>
        <begin position="6"/>
        <end position="169"/>
    </location>
</feature>
<keyword evidence="3" id="KW-0238">DNA-binding</keyword>
<accession>A0AAU7LZS8</accession>
<evidence type="ECO:0000256" key="1">
    <source>
        <dbReference type="ARBA" id="ARBA00009402"/>
    </source>
</evidence>
<dbReference type="Pfam" id="PF01526">
    <property type="entry name" value="DDE_Tnp_Tn3"/>
    <property type="match status" value="1"/>
</dbReference>
<organism evidence="8">
    <name type="scientific">Polaromonas hydrogenivorans</name>
    <dbReference type="NCBI Taxonomy" id="335476"/>
    <lineage>
        <taxon>Bacteria</taxon>
        <taxon>Pseudomonadati</taxon>
        <taxon>Pseudomonadota</taxon>
        <taxon>Betaproteobacteria</taxon>
        <taxon>Burkholderiales</taxon>
        <taxon>Comamonadaceae</taxon>
        <taxon>Polaromonas</taxon>
    </lineage>
</organism>
<feature type="region of interest" description="Disordered" evidence="5">
    <location>
        <begin position="671"/>
        <end position="698"/>
    </location>
</feature>
<keyword evidence="8" id="KW-0614">Plasmid</keyword>
<dbReference type="InterPro" id="IPR047653">
    <property type="entry name" value="Tn3-like_transpos"/>
</dbReference>
<dbReference type="GO" id="GO:0003677">
    <property type="term" value="F:DNA binding"/>
    <property type="evidence" value="ECO:0007669"/>
    <property type="project" value="UniProtKB-KW"/>
</dbReference>
<evidence type="ECO:0000259" key="7">
    <source>
        <dbReference type="Pfam" id="PF13700"/>
    </source>
</evidence>
<dbReference type="GO" id="GO:0006313">
    <property type="term" value="P:DNA transposition"/>
    <property type="evidence" value="ECO:0007669"/>
    <property type="project" value="InterPro"/>
</dbReference>
<proteinExistence type="inferred from homology"/>
<keyword evidence="2" id="KW-0815">Transposition</keyword>
<evidence type="ECO:0000256" key="3">
    <source>
        <dbReference type="ARBA" id="ARBA00023125"/>
    </source>
</evidence>
<geneLocation type="plasmid" evidence="8">
    <name>p4</name>
</geneLocation>
<evidence type="ECO:0000313" key="8">
    <source>
        <dbReference type="EMBL" id="XBP73135.1"/>
    </source>
</evidence>
<evidence type="ECO:0000256" key="2">
    <source>
        <dbReference type="ARBA" id="ARBA00022578"/>
    </source>
</evidence>
<name>A0AAU7LZS8_9BURK</name>
<protein>
    <submittedName>
        <fullName evidence="8">Tn3 family transposase</fullName>
    </submittedName>
</protein>
<dbReference type="InterPro" id="IPR025296">
    <property type="entry name" value="DUF4158"/>
</dbReference>
<dbReference type="EMBL" id="CP157679">
    <property type="protein sequence ID" value="XBP73135.1"/>
    <property type="molecule type" value="Genomic_DNA"/>
</dbReference>
<evidence type="ECO:0000256" key="5">
    <source>
        <dbReference type="SAM" id="MobiDB-lite"/>
    </source>
</evidence>
<dbReference type="InterPro" id="IPR002513">
    <property type="entry name" value="Tn3_Tnp_DDE_dom"/>
</dbReference>
<dbReference type="AlphaFoldDB" id="A0AAU7LZS8"/>
<dbReference type="NCBIfam" id="NF033527">
    <property type="entry name" value="transpos_Tn3"/>
    <property type="match status" value="1"/>
</dbReference>
<sequence>MPRRSILSVAERDSLLALPATQDELIRHYTLSETDLSIIGQHRKAANRLGFAVQLCYMRHPGVILEIDAEPFAPLLRMVAAQLKVAPECWAEYGQRAETRREHLLELQSIFGLQTFTTRHYRASIQSLDELALQTDKGIVLASELTDGLRRKSILLPSPNVIERICAEAITRANRRIYAALTDPLSAVHRQCLDELLKRREGSKGTWLAWLRQSPVKPNSRHMLEHIERLKAWQALDLPPGIERLVHQNRLLKIAREGGQMTPADLAKFEVQRRYATLVALAIEGMATVTDEIIDLHDRIIGKLFNAAKNKHQQQFQASGKAINDKVRLYGRVGQALLEAKQSGADPFSAIESVLSWDAFTASVGEAQKLAQPAQFDFLHRIGENYATLRRYAPQFLEVLKLRAAPAAKGVLDAIDVLRGMNADNARKVPAGAPTAFVKPRWAKLVLTDEGIDRRYYELCALSELKNALRSGDVWVQGSRQFKDFEDYLVPAGKFAAMKLASQLPLAVDTDCEQYLQGRLSLLEQQLATVNRLAAANELPDAIITTASGLKVTPLDAAVPDAAQSLIDQAAALLPHVKITELLMEVDEWTGFTRHFTHLKAGDTAPDKALLLTTILADGINLGLSKMAESCPGTTYARLSWLQAWHIRDETYSSALAELVNAQLGQPFAGNWGDGTTSSSDGQRFKAGGRAESTGHINPKYGSDPGRTFYTHLSDQYAPFSAKVVNVGVRDSTYVLDGLLYHESDLAVEEHYTDTAGFTDHVFGLMHLLGFRFAPRIRDLGETKLFILKGDASYDALAPMISSDRLNIRHIRAHWDDILRLAASIKQGTVTASLMLRKLGSYPRQNGLAIALRELGRIERTLFILDWLQSVELRRRVQVGLNKGEARNALARAVFFYRLGEIRDRSFEQQRYRASGLNLITAAIVLWNTVYLERTINAMRGHAKPVDDALLQHLSPLGWEHINLTGDYLWKSSAKAGAGKFRPLRPMPPA</sequence>
<feature type="domain" description="Tn3 transposase DDE" evidence="6">
    <location>
        <begin position="581"/>
        <end position="968"/>
    </location>
</feature>
<dbReference type="GO" id="GO:0004803">
    <property type="term" value="F:transposase activity"/>
    <property type="evidence" value="ECO:0007669"/>
    <property type="project" value="InterPro"/>
</dbReference>